<dbReference type="InterPro" id="IPR013022">
    <property type="entry name" value="Xyl_isomerase-like_TIM-brl"/>
</dbReference>
<comment type="caution">
    <text evidence="11">The sequence shown here is derived from an EMBL/GenBank/DDBJ whole genome shotgun (WGS) entry which is preliminary data.</text>
</comment>
<dbReference type="InterPro" id="IPR036237">
    <property type="entry name" value="Xyl_isomerase-like_sf"/>
</dbReference>
<evidence type="ECO:0000256" key="4">
    <source>
        <dbReference type="ARBA" id="ARBA00022723"/>
    </source>
</evidence>
<comment type="cofactor">
    <cofactor evidence="1">
        <name>Zn(2+)</name>
        <dbReference type="ChEBI" id="CHEBI:29105"/>
    </cofactor>
</comment>
<dbReference type="PROSITE" id="PS00731">
    <property type="entry name" value="AP_NUCLEASE_F2_3"/>
    <property type="match status" value="1"/>
</dbReference>
<organism evidence="11 12">
    <name type="scientific">Pichia californica</name>
    <dbReference type="NCBI Taxonomy" id="460514"/>
    <lineage>
        <taxon>Eukaryota</taxon>
        <taxon>Fungi</taxon>
        <taxon>Dikarya</taxon>
        <taxon>Ascomycota</taxon>
        <taxon>Saccharomycotina</taxon>
        <taxon>Pichiomycetes</taxon>
        <taxon>Pichiales</taxon>
        <taxon>Pichiaceae</taxon>
        <taxon>Pichia</taxon>
    </lineage>
</organism>
<dbReference type="Pfam" id="PF01261">
    <property type="entry name" value="AP_endonuc_2"/>
    <property type="match status" value="1"/>
</dbReference>
<accession>A0A9P7BGC2</accession>
<dbReference type="GO" id="GO:0003906">
    <property type="term" value="F:DNA-(apurinic or apyrimidinic site) endonuclease activity"/>
    <property type="evidence" value="ECO:0007669"/>
    <property type="project" value="TreeGrafter"/>
</dbReference>
<dbReference type="PROSITE" id="PS00729">
    <property type="entry name" value="AP_NUCLEASE_F2_1"/>
    <property type="match status" value="1"/>
</dbReference>
<keyword evidence="4" id="KW-0479">Metal-binding</keyword>
<dbReference type="SMART" id="SM00518">
    <property type="entry name" value="AP2Ec"/>
    <property type="match status" value="1"/>
</dbReference>
<evidence type="ECO:0000256" key="6">
    <source>
        <dbReference type="ARBA" id="ARBA00022801"/>
    </source>
</evidence>
<dbReference type="GO" id="GO:0008081">
    <property type="term" value="F:phosphoric diester hydrolase activity"/>
    <property type="evidence" value="ECO:0007669"/>
    <property type="project" value="TreeGrafter"/>
</dbReference>
<evidence type="ECO:0000256" key="2">
    <source>
        <dbReference type="ARBA" id="ARBA00005340"/>
    </source>
</evidence>
<dbReference type="NCBIfam" id="TIGR00587">
    <property type="entry name" value="nfo"/>
    <property type="match status" value="1"/>
</dbReference>
<sequence length="381" mass="43084">MPPKKSKKNAIAVPSFERAINSKMRFGAHVGMAGGVYNAVTNAITLGCNTFALFLKSPRRWESPPITDEDAKTFKDLCEKYKYNPRTDILPHGSYFINMANPDDEKWKKSFDCLLDDLKRCEKLNIGLYNFHPGSTLGLADTKDTAKDENAGVRRLADGLNTAIKETNFVRIVVENMAGHGNYVCGNLDDFNLLFTLLDDPKRVGVCIDTCHSFAAGYDLSNENGWNKFWTEFEEKVGIENLASLHVNDSMAPLGANRDLHQKLGQGFLTLECFRLLANDKRLEGIPLILETPIEGKEETSYGEEIKLLEWLVGRKKDDPEFIAKSEELQKLGLKIREEQASKFEKKKTTKRKAEEKAESKKTDISSMFKKAKRVKKEEDE</sequence>
<keyword evidence="12" id="KW-1185">Reference proteome</keyword>
<evidence type="ECO:0000256" key="1">
    <source>
        <dbReference type="ARBA" id="ARBA00001947"/>
    </source>
</evidence>
<keyword evidence="7" id="KW-0862">Zinc</keyword>
<evidence type="ECO:0000256" key="8">
    <source>
        <dbReference type="ARBA" id="ARBA00023204"/>
    </source>
</evidence>
<reference evidence="11" key="1">
    <citation type="submission" date="2020-11" db="EMBL/GenBank/DDBJ databases">
        <title>Kefir isolates.</title>
        <authorList>
            <person name="Marcisauskas S."/>
            <person name="Kim Y."/>
            <person name="Blasche S."/>
        </authorList>
    </citation>
    <scope>NUCLEOTIDE SEQUENCE</scope>
    <source>
        <strain evidence="11">Olga-1</strain>
    </source>
</reference>
<dbReference type="Gene3D" id="3.20.20.150">
    <property type="entry name" value="Divalent-metal-dependent TIM barrel enzymes"/>
    <property type="match status" value="1"/>
</dbReference>
<proteinExistence type="inferred from homology"/>
<gene>
    <name evidence="11" type="ORF">C6P40_000820</name>
</gene>
<keyword evidence="5" id="KW-0227">DNA damage</keyword>
<dbReference type="InterPro" id="IPR001719">
    <property type="entry name" value="AP_endonuc_2"/>
</dbReference>
<dbReference type="AlphaFoldDB" id="A0A9P7BGC2"/>
<dbReference type="GO" id="GO:0005739">
    <property type="term" value="C:mitochondrion"/>
    <property type="evidence" value="ECO:0007669"/>
    <property type="project" value="TreeGrafter"/>
</dbReference>
<dbReference type="Proteomes" id="UP000697127">
    <property type="component" value="Unassembled WGS sequence"/>
</dbReference>
<evidence type="ECO:0000259" key="10">
    <source>
        <dbReference type="Pfam" id="PF01261"/>
    </source>
</evidence>
<dbReference type="GO" id="GO:0003677">
    <property type="term" value="F:DNA binding"/>
    <property type="evidence" value="ECO:0007669"/>
    <property type="project" value="InterPro"/>
</dbReference>
<evidence type="ECO:0000256" key="9">
    <source>
        <dbReference type="SAM" id="MobiDB-lite"/>
    </source>
</evidence>
<dbReference type="GO" id="GO:0008270">
    <property type="term" value="F:zinc ion binding"/>
    <property type="evidence" value="ECO:0007669"/>
    <property type="project" value="InterPro"/>
</dbReference>
<feature type="compositionally biased region" description="Basic and acidic residues" evidence="9">
    <location>
        <begin position="352"/>
        <end position="364"/>
    </location>
</feature>
<evidence type="ECO:0000313" key="12">
    <source>
        <dbReference type="Proteomes" id="UP000697127"/>
    </source>
</evidence>
<comment type="similarity">
    <text evidence="2">Belongs to the AP endonuclease 2 family.</text>
</comment>
<dbReference type="HAMAP" id="MF_00152">
    <property type="entry name" value="Nfo"/>
    <property type="match status" value="1"/>
</dbReference>
<feature type="domain" description="Xylose isomerase-like TIM barrel" evidence="10">
    <location>
        <begin position="43"/>
        <end position="309"/>
    </location>
</feature>
<keyword evidence="8" id="KW-0234">DNA repair</keyword>
<dbReference type="EMBL" id="PUHW01000141">
    <property type="protein sequence ID" value="KAG0688564.1"/>
    <property type="molecule type" value="Genomic_DNA"/>
</dbReference>
<dbReference type="FunFam" id="3.20.20.150:FF:000001">
    <property type="entry name" value="Probable endonuclease 4"/>
    <property type="match status" value="1"/>
</dbReference>
<keyword evidence="6" id="KW-0378">Hydrolase</keyword>
<dbReference type="PANTHER" id="PTHR21445">
    <property type="entry name" value="ENDONUCLEASE IV ENDODEOXYRIBONUCLEASE IV"/>
    <property type="match status" value="1"/>
</dbReference>
<dbReference type="GO" id="GO:0006284">
    <property type="term" value="P:base-excision repair"/>
    <property type="evidence" value="ECO:0007669"/>
    <property type="project" value="TreeGrafter"/>
</dbReference>
<dbReference type="PANTHER" id="PTHR21445:SF0">
    <property type="entry name" value="APURINIC-APYRIMIDINIC ENDONUCLEASE"/>
    <property type="match status" value="1"/>
</dbReference>
<evidence type="ECO:0000256" key="3">
    <source>
        <dbReference type="ARBA" id="ARBA00021759"/>
    </source>
</evidence>
<dbReference type="SUPFAM" id="SSF51658">
    <property type="entry name" value="Xylose isomerase-like"/>
    <property type="match status" value="1"/>
</dbReference>
<protein>
    <recommendedName>
        <fullName evidence="3">Apurinic-apyrimidinic endonuclease 1</fullName>
    </recommendedName>
</protein>
<dbReference type="CDD" id="cd00019">
    <property type="entry name" value="AP2Ec"/>
    <property type="match status" value="1"/>
</dbReference>
<dbReference type="GO" id="GO:0005634">
    <property type="term" value="C:nucleus"/>
    <property type="evidence" value="ECO:0007669"/>
    <property type="project" value="TreeGrafter"/>
</dbReference>
<dbReference type="PROSITE" id="PS00730">
    <property type="entry name" value="AP_NUCLEASE_F2_2"/>
    <property type="match status" value="1"/>
</dbReference>
<feature type="region of interest" description="Disordered" evidence="9">
    <location>
        <begin position="343"/>
        <end position="381"/>
    </location>
</feature>
<dbReference type="PROSITE" id="PS51432">
    <property type="entry name" value="AP_NUCLEASE_F2_4"/>
    <property type="match status" value="1"/>
</dbReference>
<evidence type="ECO:0000313" key="11">
    <source>
        <dbReference type="EMBL" id="KAG0688564.1"/>
    </source>
</evidence>
<name>A0A9P7BGC2_9ASCO</name>
<evidence type="ECO:0000256" key="7">
    <source>
        <dbReference type="ARBA" id="ARBA00022833"/>
    </source>
</evidence>
<dbReference type="InterPro" id="IPR018246">
    <property type="entry name" value="AP_endonuc_F2_Zn_BS"/>
</dbReference>
<evidence type="ECO:0000256" key="5">
    <source>
        <dbReference type="ARBA" id="ARBA00022763"/>
    </source>
</evidence>